<keyword evidence="2" id="KW-1185">Reference proteome</keyword>
<dbReference type="AlphaFoldDB" id="A0A916JQ82"/>
<sequence>MRYIIIILVSIYYSIQAQEVASTKTKDIGYEKAYYGLTGMLMNEYEYSLKNAVYMVENAFLGNLDLIEFYRDVKELAYLVNEYAYANADNFAYNHSDRNTMLFRASLFSVFTDTIPIQINDSLEVYHLPFTYDFKDFTGDKDWTKMFVSKLLKEKNGNCHSLPLLYKILAEESGISASLALAPNHIYIKHRSVQGGMYNTELTSAAFPLDAWLMASGYIHLDAIRSGIYMDTLNDTQTISLCLVDLAKGYEKKYGHIDDEFIELCLDKALEYYPNYINALLFKAEVIKRKLDNNMSGELFQEYENLVIKIYKLGYRKMPEKMYLNWLLDLKENKAMYSNEKIVKLQTQSK</sequence>
<dbReference type="RefSeq" id="WP_258543472.1">
    <property type="nucleotide sequence ID" value="NZ_OU015584.1"/>
</dbReference>
<accession>A0A916JQ82</accession>
<evidence type="ECO:0000313" key="1">
    <source>
        <dbReference type="EMBL" id="CAG5086804.1"/>
    </source>
</evidence>
<organism evidence="1 2">
    <name type="scientific">Parvicella tangerina</name>
    <dbReference type="NCBI Taxonomy" id="2829795"/>
    <lineage>
        <taxon>Bacteria</taxon>
        <taxon>Pseudomonadati</taxon>
        <taxon>Bacteroidota</taxon>
        <taxon>Flavobacteriia</taxon>
        <taxon>Flavobacteriales</taxon>
        <taxon>Parvicellaceae</taxon>
        <taxon>Parvicella</taxon>
    </lineage>
</organism>
<proteinExistence type="predicted"/>
<protein>
    <recommendedName>
        <fullName evidence="3">Protein SirB1 N-terminal domain-containing protein</fullName>
    </recommendedName>
</protein>
<evidence type="ECO:0008006" key="3">
    <source>
        <dbReference type="Google" id="ProtNLM"/>
    </source>
</evidence>
<evidence type="ECO:0000313" key="2">
    <source>
        <dbReference type="Proteomes" id="UP000683507"/>
    </source>
</evidence>
<reference evidence="1" key="1">
    <citation type="submission" date="2021-04" db="EMBL/GenBank/DDBJ databases">
        <authorList>
            <person name="Rodrigo-Torres L."/>
            <person name="Arahal R. D."/>
            <person name="Lucena T."/>
        </authorList>
    </citation>
    <scope>NUCLEOTIDE SEQUENCE</scope>
    <source>
        <strain evidence="1">AS29M-1</strain>
    </source>
</reference>
<dbReference type="Proteomes" id="UP000683507">
    <property type="component" value="Chromosome"/>
</dbReference>
<name>A0A916JQ82_9FLAO</name>
<dbReference type="EMBL" id="OU015584">
    <property type="protein sequence ID" value="CAG5086804.1"/>
    <property type="molecule type" value="Genomic_DNA"/>
</dbReference>
<gene>
    <name evidence="1" type="ORF">CRYO30217_03287</name>
</gene>
<dbReference type="KEGG" id="ptan:CRYO30217_03287"/>